<organism evidence="1 2">
    <name type="scientific">Cohnella nanjingensis</name>
    <dbReference type="NCBI Taxonomy" id="1387779"/>
    <lineage>
        <taxon>Bacteria</taxon>
        <taxon>Bacillati</taxon>
        <taxon>Bacillota</taxon>
        <taxon>Bacilli</taxon>
        <taxon>Bacillales</taxon>
        <taxon>Paenibacillaceae</taxon>
        <taxon>Cohnella</taxon>
    </lineage>
</organism>
<name>A0A7X0RSF9_9BACL</name>
<dbReference type="Proteomes" id="UP000547209">
    <property type="component" value="Unassembled WGS sequence"/>
</dbReference>
<evidence type="ECO:0000313" key="1">
    <source>
        <dbReference type="EMBL" id="MBB6672827.1"/>
    </source>
</evidence>
<dbReference type="EMBL" id="JACJVP010000030">
    <property type="protein sequence ID" value="MBB6672827.1"/>
    <property type="molecule type" value="Genomic_DNA"/>
</dbReference>
<sequence length="128" mass="14159">MADFMQIKGLTGELKVSHKKGPFGLTLSTRELVVQKPHMNYYILFENMISVVPCESVKSGRPAAGGSRGGEWSFGSIATGSSYYAIYAKEVVVHHRGGVHRTGPMEFRIPIHRKLIEELARYGGMTAF</sequence>
<evidence type="ECO:0000313" key="2">
    <source>
        <dbReference type="Proteomes" id="UP000547209"/>
    </source>
</evidence>
<keyword evidence="2" id="KW-1185">Reference proteome</keyword>
<reference evidence="1 2" key="1">
    <citation type="submission" date="2020-08" db="EMBL/GenBank/DDBJ databases">
        <title>Cohnella phylogeny.</title>
        <authorList>
            <person name="Dunlap C."/>
        </authorList>
    </citation>
    <scope>NUCLEOTIDE SEQUENCE [LARGE SCALE GENOMIC DNA]</scope>
    <source>
        <strain evidence="1 2">DSM 28246</strain>
    </source>
</reference>
<dbReference type="AlphaFoldDB" id="A0A7X0RSF9"/>
<comment type="caution">
    <text evidence="1">The sequence shown here is derived from an EMBL/GenBank/DDBJ whole genome shotgun (WGS) entry which is preliminary data.</text>
</comment>
<dbReference type="RefSeq" id="WP_185670672.1">
    <property type="nucleotide sequence ID" value="NZ_JACJVP010000030.1"/>
</dbReference>
<gene>
    <name evidence="1" type="ORF">H7C19_19270</name>
</gene>
<accession>A0A7X0RSF9</accession>
<proteinExistence type="predicted"/>
<protein>
    <submittedName>
        <fullName evidence="1">Uncharacterized protein</fullName>
    </submittedName>
</protein>